<dbReference type="AlphaFoldDB" id="A0A6A5SL91"/>
<name>A0A6A5SL91_9PLEO</name>
<feature type="non-terminal residue" evidence="2">
    <location>
        <position position="119"/>
    </location>
</feature>
<proteinExistence type="predicted"/>
<reference evidence="2" key="1">
    <citation type="journal article" date="2020" name="Stud. Mycol.">
        <title>101 Dothideomycetes genomes: a test case for predicting lifestyles and emergence of pathogens.</title>
        <authorList>
            <person name="Haridas S."/>
            <person name="Albert R."/>
            <person name="Binder M."/>
            <person name="Bloem J."/>
            <person name="Labutti K."/>
            <person name="Salamov A."/>
            <person name="Andreopoulos B."/>
            <person name="Baker S."/>
            <person name="Barry K."/>
            <person name="Bills G."/>
            <person name="Bluhm B."/>
            <person name="Cannon C."/>
            <person name="Castanera R."/>
            <person name="Culley D."/>
            <person name="Daum C."/>
            <person name="Ezra D."/>
            <person name="Gonzalez J."/>
            <person name="Henrissat B."/>
            <person name="Kuo A."/>
            <person name="Liang C."/>
            <person name="Lipzen A."/>
            <person name="Lutzoni F."/>
            <person name="Magnuson J."/>
            <person name="Mondo S."/>
            <person name="Nolan M."/>
            <person name="Ohm R."/>
            <person name="Pangilinan J."/>
            <person name="Park H.-J."/>
            <person name="Ramirez L."/>
            <person name="Alfaro M."/>
            <person name="Sun H."/>
            <person name="Tritt A."/>
            <person name="Yoshinaga Y."/>
            <person name="Zwiers L.-H."/>
            <person name="Turgeon B."/>
            <person name="Goodwin S."/>
            <person name="Spatafora J."/>
            <person name="Crous P."/>
            <person name="Grigoriev I."/>
        </authorList>
    </citation>
    <scope>NUCLEOTIDE SEQUENCE</scope>
    <source>
        <strain evidence="2">CBS 161.51</strain>
    </source>
</reference>
<gene>
    <name evidence="2" type="ORF">EJ02DRAFT_306388</name>
</gene>
<feature type="chain" id="PRO_5025332580" description="Transcription factor domain-containing protein" evidence="1">
    <location>
        <begin position="16"/>
        <end position="119"/>
    </location>
</feature>
<evidence type="ECO:0000313" key="3">
    <source>
        <dbReference type="Proteomes" id="UP000800038"/>
    </source>
</evidence>
<accession>A0A6A5SL91</accession>
<organism evidence="2 3">
    <name type="scientific">Clathrospora elynae</name>
    <dbReference type="NCBI Taxonomy" id="706981"/>
    <lineage>
        <taxon>Eukaryota</taxon>
        <taxon>Fungi</taxon>
        <taxon>Dikarya</taxon>
        <taxon>Ascomycota</taxon>
        <taxon>Pezizomycotina</taxon>
        <taxon>Dothideomycetes</taxon>
        <taxon>Pleosporomycetidae</taxon>
        <taxon>Pleosporales</taxon>
        <taxon>Diademaceae</taxon>
        <taxon>Clathrospora</taxon>
    </lineage>
</organism>
<keyword evidence="1" id="KW-0732">Signal</keyword>
<dbReference type="OrthoDB" id="3759427at2759"/>
<sequence length="119" mass="13601">FISWGKAFLALLAWSLEDPWSRLPISNPTSRAPLAERMLKSLNCAETLERDSVVDPVKLRMARVLLYYYFEQMCIELNRERSLCNLSSGLGVATVAKDAVLETIYGCRKDNLTLEMRKK</sequence>
<evidence type="ECO:0000313" key="2">
    <source>
        <dbReference type="EMBL" id="KAF1940398.1"/>
    </source>
</evidence>
<evidence type="ECO:0000256" key="1">
    <source>
        <dbReference type="SAM" id="SignalP"/>
    </source>
</evidence>
<dbReference type="EMBL" id="ML976063">
    <property type="protein sequence ID" value="KAF1940398.1"/>
    <property type="molecule type" value="Genomic_DNA"/>
</dbReference>
<keyword evidence="3" id="KW-1185">Reference proteome</keyword>
<dbReference type="Proteomes" id="UP000800038">
    <property type="component" value="Unassembled WGS sequence"/>
</dbReference>
<protein>
    <recommendedName>
        <fullName evidence="4">Transcription factor domain-containing protein</fullName>
    </recommendedName>
</protein>
<evidence type="ECO:0008006" key="4">
    <source>
        <dbReference type="Google" id="ProtNLM"/>
    </source>
</evidence>
<feature type="non-terminal residue" evidence="2">
    <location>
        <position position="1"/>
    </location>
</feature>
<feature type="signal peptide" evidence="1">
    <location>
        <begin position="1"/>
        <end position="15"/>
    </location>
</feature>